<keyword evidence="4 6" id="KW-1133">Transmembrane helix</keyword>
<feature type="transmembrane region" description="Helical" evidence="6">
    <location>
        <begin position="667"/>
        <end position="686"/>
    </location>
</feature>
<keyword evidence="3 6" id="KW-0812">Transmembrane</keyword>
<feature type="transmembrane region" description="Helical" evidence="6">
    <location>
        <begin position="614"/>
        <end position="632"/>
    </location>
</feature>
<keyword evidence="9" id="KW-1185">Reference proteome</keyword>
<keyword evidence="2" id="KW-1003">Cell membrane</keyword>
<dbReference type="InterPro" id="IPR050545">
    <property type="entry name" value="Mycobact_MmpL"/>
</dbReference>
<evidence type="ECO:0000256" key="1">
    <source>
        <dbReference type="ARBA" id="ARBA00004651"/>
    </source>
</evidence>
<evidence type="ECO:0000313" key="9">
    <source>
        <dbReference type="Proteomes" id="UP001204445"/>
    </source>
</evidence>
<dbReference type="AlphaFoldDB" id="A0AAE3HJM5"/>
<dbReference type="Pfam" id="PF03176">
    <property type="entry name" value="MMPL"/>
    <property type="match status" value="2"/>
</dbReference>
<evidence type="ECO:0000256" key="3">
    <source>
        <dbReference type="ARBA" id="ARBA00022692"/>
    </source>
</evidence>
<sequence>MSPVILQRLSATVFHWRRFIIGGFVLVTLLMLAAATQLRFDAGYAKQVPRAHPYMQVFSEHADTFGGADRILVALHSRDGDMFTPAFFRDLQTLTDKLFFLPGVDRTQVRSLFTPNVRYTEVVEEGLRGGNVIPADFDFSDSALEQVRANILKADLVGRLVADDFSGALVRAELLETDPQTGERLDYLAVAEYLEREIRAPFAEQYDVHITGFAPLVGAIADAAYTVAAFFLIGLLVTWLLVTVYARSWRLAMLPIVCSLVAVSWQLGLLPLLGFGLDPMSMLVPFLVFAIGVSHGIQMLGRWRTGISAGQSVAAASRSTFERLLLPGAMALLTDTLGFVTILAIDIGIIREMALTASLGVAVVILTNLLLLPLLLAGVTLPATYRQGMQQRARTLGRCWRALALVAGRRGSLIVLIMAALLFAYGLYAGSQVHIGDRQIGVPELRTEARYNQDSRAIAERFRIGVDTLSVYATTQAQACTDHTTMQAVDTFAWRLLNHPQVTLVQSLPQQASHINAALNEGSLKWATLPRHPAALAQAVSHVPTSSGLLNNDCSVMPVIAYTRDHKAETITSIIDAIESHRAAQPDSGVDYRLAGGNVGVMAASNDVIAAAQFPILLYVYAAVILLCLLYFRSPAATVAIVLPLALTSLLTYALMSHLHIGLKISTLPVVALGVGIGIDYGIYIFSRLREYLDAGFTFTQAYEQTLASTGTAVLTTALTLSAGVMTWICSALQFQADMGMLLVFMFLVSMLGAMLLLPALARWLLIVNRT</sequence>
<feature type="transmembrane region" description="Helical" evidence="6">
    <location>
        <begin position="223"/>
        <end position="242"/>
    </location>
</feature>
<keyword evidence="5 6" id="KW-0472">Membrane</keyword>
<proteinExistence type="predicted"/>
<evidence type="ECO:0000259" key="7">
    <source>
        <dbReference type="PROSITE" id="PS50156"/>
    </source>
</evidence>
<dbReference type="InterPro" id="IPR000731">
    <property type="entry name" value="SSD"/>
</dbReference>
<feature type="transmembrane region" description="Helical" evidence="6">
    <location>
        <begin position="254"/>
        <end position="277"/>
    </location>
</feature>
<dbReference type="PROSITE" id="PS50156">
    <property type="entry name" value="SSD"/>
    <property type="match status" value="1"/>
</dbReference>
<dbReference type="Proteomes" id="UP001204445">
    <property type="component" value="Unassembled WGS sequence"/>
</dbReference>
<feature type="transmembrane region" description="Helical" evidence="6">
    <location>
        <begin position="639"/>
        <end position="661"/>
    </location>
</feature>
<feature type="transmembrane region" description="Helical" evidence="6">
    <location>
        <begin position="324"/>
        <end position="345"/>
    </location>
</feature>
<evidence type="ECO:0000256" key="5">
    <source>
        <dbReference type="ARBA" id="ARBA00023136"/>
    </source>
</evidence>
<dbReference type="InterPro" id="IPR004869">
    <property type="entry name" value="MMPL_dom"/>
</dbReference>
<evidence type="ECO:0000256" key="2">
    <source>
        <dbReference type="ARBA" id="ARBA00022475"/>
    </source>
</evidence>
<feature type="domain" description="SSD" evidence="7">
    <location>
        <begin position="251"/>
        <end position="378"/>
    </location>
</feature>
<gene>
    <name evidence="8" type="ORF">J2T55_000337</name>
</gene>
<dbReference type="GO" id="GO:0005886">
    <property type="term" value="C:plasma membrane"/>
    <property type="evidence" value="ECO:0007669"/>
    <property type="project" value="UniProtKB-SubCell"/>
</dbReference>
<feature type="transmembrane region" description="Helical" evidence="6">
    <location>
        <begin position="402"/>
        <end position="428"/>
    </location>
</feature>
<name>A0AAE3HJM5_9GAMM</name>
<organism evidence="8 9">
    <name type="scientific">Methylohalomonas lacus</name>
    <dbReference type="NCBI Taxonomy" id="398773"/>
    <lineage>
        <taxon>Bacteria</taxon>
        <taxon>Pseudomonadati</taxon>
        <taxon>Pseudomonadota</taxon>
        <taxon>Gammaproteobacteria</taxon>
        <taxon>Methylohalomonadales</taxon>
        <taxon>Methylohalomonadaceae</taxon>
        <taxon>Methylohalomonas</taxon>
    </lineage>
</organism>
<dbReference type="RefSeq" id="WP_259053848.1">
    <property type="nucleotide sequence ID" value="NZ_JANUCT010000002.1"/>
</dbReference>
<dbReference type="PANTHER" id="PTHR33406">
    <property type="entry name" value="MEMBRANE PROTEIN MJ1562-RELATED"/>
    <property type="match status" value="1"/>
</dbReference>
<dbReference type="Gene3D" id="1.20.1640.10">
    <property type="entry name" value="Multidrug efflux transporter AcrB transmembrane domain"/>
    <property type="match status" value="2"/>
</dbReference>
<comment type="caution">
    <text evidence="8">The sequence shown here is derived from an EMBL/GenBank/DDBJ whole genome shotgun (WGS) entry which is preliminary data.</text>
</comment>
<feature type="transmembrane region" description="Helical" evidence="6">
    <location>
        <begin position="741"/>
        <end position="766"/>
    </location>
</feature>
<dbReference type="SUPFAM" id="SSF82866">
    <property type="entry name" value="Multidrug efflux transporter AcrB transmembrane domain"/>
    <property type="match status" value="2"/>
</dbReference>
<evidence type="ECO:0000256" key="4">
    <source>
        <dbReference type="ARBA" id="ARBA00022989"/>
    </source>
</evidence>
<accession>A0AAE3HJM5</accession>
<comment type="subcellular location">
    <subcellularLocation>
        <location evidence="1">Cell membrane</location>
        <topology evidence="1">Multi-pass membrane protein</topology>
    </subcellularLocation>
</comment>
<dbReference type="EMBL" id="JANUCT010000002">
    <property type="protein sequence ID" value="MCS3902341.1"/>
    <property type="molecule type" value="Genomic_DNA"/>
</dbReference>
<evidence type="ECO:0000256" key="6">
    <source>
        <dbReference type="SAM" id="Phobius"/>
    </source>
</evidence>
<dbReference type="PANTHER" id="PTHR33406:SF10">
    <property type="entry name" value="SSD DOMAIN-CONTAINING PROTEIN"/>
    <property type="match status" value="1"/>
</dbReference>
<evidence type="ECO:0000313" key="8">
    <source>
        <dbReference type="EMBL" id="MCS3902341.1"/>
    </source>
</evidence>
<feature type="transmembrane region" description="Helical" evidence="6">
    <location>
        <begin position="707"/>
        <end position="729"/>
    </location>
</feature>
<feature type="transmembrane region" description="Helical" evidence="6">
    <location>
        <begin position="357"/>
        <end position="381"/>
    </location>
</feature>
<reference evidence="8" key="1">
    <citation type="submission" date="2022-08" db="EMBL/GenBank/DDBJ databases">
        <title>Genomic Encyclopedia of Type Strains, Phase III (KMG-III): the genomes of soil and plant-associated and newly described type strains.</title>
        <authorList>
            <person name="Whitman W."/>
        </authorList>
    </citation>
    <scope>NUCLEOTIDE SEQUENCE</scope>
    <source>
        <strain evidence="8">HMT 1</strain>
    </source>
</reference>
<feature type="transmembrane region" description="Helical" evidence="6">
    <location>
        <begin position="283"/>
        <end position="303"/>
    </location>
</feature>
<protein>
    <submittedName>
        <fullName evidence="8">RND superfamily exporter protein</fullName>
    </submittedName>
</protein>